<dbReference type="NCBIfam" id="TIGR03501">
    <property type="entry name" value="GlyGly_CTERM"/>
    <property type="match status" value="1"/>
</dbReference>
<protein>
    <submittedName>
        <fullName evidence="3">DUF3466 family protein</fullName>
    </submittedName>
</protein>
<accession>A0A9X2BJA8</accession>
<reference evidence="3" key="1">
    <citation type="submission" date="2021-11" db="EMBL/GenBank/DDBJ databases">
        <title>Vibrio ZSDE26 sp. nov. and Vibrio ZSDZ34 sp. nov., isolated from coastal seawater in Qingdao.</title>
        <authorList>
            <person name="Zhang P."/>
        </authorList>
    </citation>
    <scope>NUCLEOTIDE SEQUENCE</scope>
    <source>
        <strain evidence="3">ZSDE26</strain>
    </source>
</reference>
<dbReference type="EMBL" id="JAJHVV010000011">
    <property type="protein sequence ID" value="MCK6265025.1"/>
    <property type="molecule type" value="Genomic_DNA"/>
</dbReference>
<dbReference type="Proteomes" id="UP001139559">
    <property type="component" value="Unassembled WGS sequence"/>
</dbReference>
<evidence type="ECO:0000256" key="1">
    <source>
        <dbReference type="SAM" id="MobiDB-lite"/>
    </source>
</evidence>
<feature type="chain" id="PRO_5040803362" evidence="2">
    <location>
        <begin position="38"/>
        <end position="564"/>
    </location>
</feature>
<comment type="caution">
    <text evidence="3">The sequence shown here is derived from an EMBL/GenBank/DDBJ whole genome shotgun (WGS) entry which is preliminary data.</text>
</comment>
<feature type="signal peptide" evidence="2">
    <location>
        <begin position="1"/>
        <end position="37"/>
    </location>
</feature>
<organism evidence="3 4">
    <name type="scientific">Vibrio amylolyticus</name>
    <dbReference type="NCBI Taxonomy" id="2847292"/>
    <lineage>
        <taxon>Bacteria</taxon>
        <taxon>Pseudomonadati</taxon>
        <taxon>Pseudomonadota</taxon>
        <taxon>Gammaproteobacteria</taxon>
        <taxon>Vibrionales</taxon>
        <taxon>Vibrionaceae</taxon>
        <taxon>Vibrio</taxon>
    </lineage>
</organism>
<evidence type="ECO:0000256" key="2">
    <source>
        <dbReference type="SAM" id="SignalP"/>
    </source>
</evidence>
<keyword evidence="4" id="KW-1185">Reference proteome</keyword>
<name>A0A9X2BJA8_9VIBR</name>
<evidence type="ECO:0000313" key="4">
    <source>
        <dbReference type="Proteomes" id="UP001139559"/>
    </source>
</evidence>
<dbReference type="InterPro" id="IPR020008">
    <property type="entry name" value="GlyGly_CTERM"/>
</dbReference>
<feature type="compositionally biased region" description="Polar residues" evidence="1">
    <location>
        <begin position="180"/>
        <end position="190"/>
    </location>
</feature>
<dbReference type="AlphaFoldDB" id="A0A9X2BJA8"/>
<gene>
    <name evidence="3" type="ORF">KP803_17235</name>
</gene>
<sequence>MGRARSYATGKLILTSSNVFKLSTIAATILAATTANAALYTIVEVDPIGISDGEYQEVHGVAIQPGDVGTNDLGCFGNSCSSTDYVLAGETRNTVDGVSYREEAPFAMDRSFSYIQDYDDFKYYCYRELLYSTCETWADEHWAAWNTERQGSTTSNALAFVENDAAAYINKFNNVINSLDSDGNPVGNQSTDKDNRNDIVSPFPVATSDWKQGRSWAVTSVGSDNYGVGSIARSRTNDQGEHHTSKPAIWKNNEAPVELSWGSGGQIQDGELLAQGSMRDIVIDDTGNIYSVGFNTFGDDNYYNASVFVSTTGTYSTAGGWSTRQISGAQQRIDGDTIHSNSVASGINENLLVIGTAKRSGYYPQNGAAGNRLFVSNAASSSPSASFLSGGIFFDGAGGKAGAVNKYNEIVGQIDAEDTRENNGKPRRLRGFIYPHDFEGSVDERRAIFENRSQYLDNLTNDDNATGNANQYRIIDATDINDAGVISATAIKCDGGYDNTTHNSYCGGGTQTESTVAVKLIPIQDRNSSHIQPRGVEEPTVERQGGSIGWAMFALIGLLGFRRK</sequence>
<keyword evidence="2" id="KW-0732">Signal</keyword>
<feature type="region of interest" description="Disordered" evidence="1">
    <location>
        <begin position="180"/>
        <end position="199"/>
    </location>
</feature>
<dbReference type="InterPro" id="IPR022562">
    <property type="entry name" value="DUF3466"/>
</dbReference>
<dbReference type="Pfam" id="PF11949">
    <property type="entry name" value="DUF3466"/>
    <property type="match status" value="1"/>
</dbReference>
<proteinExistence type="predicted"/>
<evidence type="ECO:0000313" key="3">
    <source>
        <dbReference type="EMBL" id="MCK6265025.1"/>
    </source>
</evidence>